<accession>A0A4R7KS71</accession>
<keyword evidence="1" id="KW-1133">Transmembrane helix</keyword>
<organism evidence="2 3">
    <name type="scientific">Fonticella tunisiensis</name>
    <dbReference type="NCBI Taxonomy" id="1096341"/>
    <lineage>
        <taxon>Bacteria</taxon>
        <taxon>Bacillati</taxon>
        <taxon>Bacillota</taxon>
        <taxon>Clostridia</taxon>
        <taxon>Eubacteriales</taxon>
        <taxon>Clostridiaceae</taxon>
        <taxon>Fonticella</taxon>
    </lineage>
</organism>
<sequence>MIRKIFNVIISIIIGYIIGYLLRSDSTIVTGFIASMLTIIYFEMPNKK</sequence>
<dbReference type="AlphaFoldDB" id="A0A4R7KS71"/>
<feature type="transmembrane region" description="Helical" evidence="1">
    <location>
        <begin position="28"/>
        <end position="44"/>
    </location>
</feature>
<gene>
    <name evidence="2" type="ORF">EDD71_104186</name>
</gene>
<dbReference type="EMBL" id="SOAZ01000004">
    <property type="protein sequence ID" value="TDT62454.1"/>
    <property type="molecule type" value="Genomic_DNA"/>
</dbReference>
<keyword evidence="1" id="KW-0472">Membrane</keyword>
<protein>
    <submittedName>
        <fullName evidence="2">Uncharacterized protein</fullName>
    </submittedName>
</protein>
<keyword evidence="3" id="KW-1185">Reference proteome</keyword>
<comment type="caution">
    <text evidence="2">The sequence shown here is derived from an EMBL/GenBank/DDBJ whole genome shotgun (WGS) entry which is preliminary data.</text>
</comment>
<keyword evidence="1" id="KW-0812">Transmembrane</keyword>
<proteinExistence type="predicted"/>
<evidence type="ECO:0000313" key="3">
    <source>
        <dbReference type="Proteomes" id="UP000295325"/>
    </source>
</evidence>
<feature type="transmembrane region" description="Helical" evidence="1">
    <location>
        <begin position="5"/>
        <end position="22"/>
    </location>
</feature>
<name>A0A4R7KS71_9CLOT</name>
<evidence type="ECO:0000313" key="2">
    <source>
        <dbReference type="EMBL" id="TDT62454.1"/>
    </source>
</evidence>
<evidence type="ECO:0000256" key="1">
    <source>
        <dbReference type="SAM" id="Phobius"/>
    </source>
</evidence>
<dbReference type="Proteomes" id="UP000295325">
    <property type="component" value="Unassembled WGS sequence"/>
</dbReference>
<reference evidence="2 3" key="1">
    <citation type="submission" date="2019-03" db="EMBL/GenBank/DDBJ databases">
        <title>Genomic Encyclopedia of Type Strains, Phase IV (KMG-IV): sequencing the most valuable type-strain genomes for metagenomic binning, comparative biology and taxonomic classification.</title>
        <authorList>
            <person name="Goeker M."/>
        </authorList>
    </citation>
    <scope>NUCLEOTIDE SEQUENCE [LARGE SCALE GENOMIC DNA]</scope>
    <source>
        <strain evidence="2 3">DSM 24455</strain>
    </source>
</reference>